<dbReference type="AlphaFoldDB" id="A0A4R1F2Q1"/>
<dbReference type="SMART" id="SM00421">
    <property type="entry name" value="HTH_LUXR"/>
    <property type="match status" value="1"/>
</dbReference>
<keyword evidence="3" id="KW-0805">Transcription regulation</keyword>
<dbReference type="PROSITE" id="PS50043">
    <property type="entry name" value="HTH_LUXR_2"/>
    <property type="match status" value="1"/>
</dbReference>
<evidence type="ECO:0000256" key="5">
    <source>
        <dbReference type="ARBA" id="ARBA00023163"/>
    </source>
</evidence>
<evidence type="ECO:0000313" key="9">
    <source>
        <dbReference type="EMBL" id="TCJ87730.1"/>
    </source>
</evidence>
<dbReference type="Gene3D" id="1.10.10.10">
    <property type="entry name" value="Winged helix-like DNA-binding domain superfamily/Winged helix DNA-binding domain"/>
    <property type="match status" value="1"/>
</dbReference>
<dbReference type="Pfam" id="PF00196">
    <property type="entry name" value="GerE"/>
    <property type="match status" value="1"/>
</dbReference>
<dbReference type="SMART" id="SM00448">
    <property type="entry name" value="REC"/>
    <property type="match status" value="1"/>
</dbReference>
<reference evidence="9 10" key="1">
    <citation type="submission" date="2019-03" db="EMBL/GenBank/DDBJ databases">
        <title>Genomic Encyclopedia of Type Strains, Phase IV (KMG-IV): sequencing the most valuable type-strain genomes for metagenomic binning, comparative biology and taxonomic classification.</title>
        <authorList>
            <person name="Goeker M."/>
        </authorList>
    </citation>
    <scope>NUCLEOTIDE SEQUENCE [LARGE SCALE GENOMIC DNA]</scope>
    <source>
        <strain evidence="9 10">DSM 24830</strain>
    </source>
</reference>
<dbReference type="Gene3D" id="3.40.50.2300">
    <property type="match status" value="1"/>
</dbReference>
<dbReference type="GO" id="GO:0006355">
    <property type="term" value="P:regulation of DNA-templated transcription"/>
    <property type="evidence" value="ECO:0007669"/>
    <property type="project" value="InterPro"/>
</dbReference>
<evidence type="ECO:0000256" key="1">
    <source>
        <dbReference type="ARBA" id="ARBA00022553"/>
    </source>
</evidence>
<dbReference type="PROSITE" id="PS50110">
    <property type="entry name" value="RESPONSE_REGULATORY"/>
    <property type="match status" value="1"/>
</dbReference>
<organism evidence="9 10">
    <name type="scientific">Cocleimonas flava</name>
    <dbReference type="NCBI Taxonomy" id="634765"/>
    <lineage>
        <taxon>Bacteria</taxon>
        <taxon>Pseudomonadati</taxon>
        <taxon>Pseudomonadota</taxon>
        <taxon>Gammaproteobacteria</taxon>
        <taxon>Thiotrichales</taxon>
        <taxon>Thiotrichaceae</taxon>
        <taxon>Cocleimonas</taxon>
    </lineage>
</organism>
<dbReference type="InterPro" id="IPR011006">
    <property type="entry name" value="CheY-like_superfamily"/>
</dbReference>
<dbReference type="Proteomes" id="UP000294887">
    <property type="component" value="Unassembled WGS sequence"/>
</dbReference>
<evidence type="ECO:0000256" key="2">
    <source>
        <dbReference type="ARBA" id="ARBA00023012"/>
    </source>
</evidence>
<dbReference type="CDD" id="cd17537">
    <property type="entry name" value="REC_FixJ"/>
    <property type="match status" value="1"/>
</dbReference>
<feature type="modified residue" description="4-aspartylphosphate" evidence="6">
    <location>
        <position position="55"/>
    </location>
</feature>
<evidence type="ECO:0000259" key="8">
    <source>
        <dbReference type="PROSITE" id="PS50110"/>
    </source>
</evidence>
<feature type="domain" description="HTH luxR-type" evidence="7">
    <location>
        <begin position="136"/>
        <end position="201"/>
    </location>
</feature>
<evidence type="ECO:0000313" key="10">
    <source>
        <dbReference type="Proteomes" id="UP000294887"/>
    </source>
</evidence>
<dbReference type="SUPFAM" id="SSF52172">
    <property type="entry name" value="CheY-like"/>
    <property type="match status" value="1"/>
</dbReference>
<dbReference type="InterPro" id="IPR016032">
    <property type="entry name" value="Sig_transdc_resp-reg_C-effctor"/>
</dbReference>
<dbReference type="Pfam" id="PF00072">
    <property type="entry name" value="Response_reg"/>
    <property type="match status" value="1"/>
</dbReference>
<proteinExistence type="predicted"/>
<dbReference type="FunFam" id="3.40.50.2300:FF:000018">
    <property type="entry name" value="DNA-binding transcriptional regulator NtrC"/>
    <property type="match status" value="1"/>
</dbReference>
<dbReference type="PANTHER" id="PTHR44688">
    <property type="entry name" value="DNA-BINDING TRANSCRIPTIONAL ACTIVATOR DEVR_DOSR"/>
    <property type="match status" value="1"/>
</dbReference>
<protein>
    <submittedName>
        <fullName evidence="9">LuxR family two component transcriptional regulator</fullName>
    </submittedName>
</protein>
<accession>A0A4R1F2Q1</accession>
<gene>
    <name evidence="9" type="ORF">EV695_2245</name>
</gene>
<evidence type="ECO:0000256" key="6">
    <source>
        <dbReference type="PROSITE-ProRule" id="PRU00169"/>
    </source>
</evidence>
<keyword evidence="5" id="KW-0804">Transcription</keyword>
<feature type="domain" description="Response regulatory" evidence="8">
    <location>
        <begin position="6"/>
        <end position="120"/>
    </location>
</feature>
<keyword evidence="10" id="KW-1185">Reference proteome</keyword>
<dbReference type="CDD" id="cd06170">
    <property type="entry name" value="LuxR_C_like"/>
    <property type="match status" value="1"/>
</dbReference>
<dbReference type="EMBL" id="SMFQ01000003">
    <property type="protein sequence ID" value="TCJ87730.1"/>
    <property type="molecule type" value="Genomic_DNA"/>
</dbReference>
<evidence type="ECO:0000256" key="4">
    <source>
        <dbReference type="ARBA" id="ARBA00023125"/>
    </source>
</evidence>
<sequence>MTAEFLVHIVDDDFAVRDSLVELLDSVGIKAVGYESADAFLTEHNQEMAGCLVLDIRMPGMSGLELQKNLKEQGSTLPIIFITGHADVPMAIEAIKHGAIEFIQKPFRDQELLDCIHTTMEYAKKSYDKNIEKKLVLDNLNSLTDREKEALELVSEGHPNKVIASMMGISQRTVENHRAKLLEKMNVKSTAALIKVLLLANSSQ</sequence>
<dbReference type="PRINTS" id="PR00038">
    <property type="entry name" value="HTHLUXR"/>
</dbReference>
<dbReference type="GO" id="GO:0003677">
    <property type="term" value="F:DNA binding"/>
    <property type="evidence" value="ECO:0007669"/>
    <property type="project" value="UniProtKB-KW"/>
</dbReference>
<evidence type="ECO:0000256" key="3">
    <source>
        <dbReference type="ARBA" id="ARBA00023015"/>
    </source>
</evidence>
<keyword evidence="4" id="KW-0238">DNA-binding</keyword>
<comment type="caution">
    <text evidence="9">The sequence shown here is derived from an EMBL/GenBank/DDBJ whole genome shotgun (WGS) entry which is preliminary data.</text>
</comment>
<dbReference type="InterPro" id="IPR000792">
    <property type="entry name" value="Tscrpt_reg_LuxR_C"/>
</dbReference>
<keyword evidence="1 6" id="KW-0597">Phosphoprotein</keyword>
<dbReference type="InterPro" id="IPR001789">
    <property type="entry name" value="Sig_transdc_resp-reg_receiver"/>
</dbReference>
<dbReference type="RefSeq" id="WP_131905982.1">
    <property type="nucleotide sequence ID" value="NZ_BAAAFU010000004.1"/>
</dbReference>
<dbReference type="InterPro" id="IPR036388">
    <property type="entry name" value="WH-like_DNA-bd_sf"/>
</dbReference>
<name>A0A4R1F2Q1_9GAMM</name>
<keyword evidence="2" id="KW-0902">Two-component regulatory system</keyword>
<dbReference type="SUPFAM" id="SSF46894">
    <property type="entry name" value="C-terminal effector domain of the bipartite response regulators"/>
    <property type="match status" value="1"/>
</dbReference>
<dbReference type="GO" id="GO:0000160">
    <property type="term" value="P:phosphorelay signal transduction system"/>
    <property type="evidence" value="ECO:0007669"/>
    <property type="project" value="UniProtKB-KW"/>
</dbReference>
<dbReference type="OrthoDB" id="9802186at2"/>
<dbReference type="PANTHER" id="PTHR44688:SF16">
    <property type="entry name" value="DNA-BINDING TRANSCRIPTIONAL ACTIVATOR DEVR_DOSR"/>
    <property type="match status" value="1"/>
</dbReference>
<evidence type="ECO:0000259" key="7">
    <source>
        <dbReference type="PROSITE" id="PS50043"/>
    </source>
</evidence>